<feature type="region of interest" description="Disordered" evidence="1">
    <location>
        <begin position="252"/>
        <end position="284"/>
    </location>
</feature>
<comment type="caution">
    <text evidence="2">The sequence shown here is derived from an EMBL/GenBank/DDBJ whole genome shotgun (WGS) entry which is preliminary data.</text>
</comment>
<gene>
    <name evidence="2" type="ORF">HNY73_007591</name>
</gene>
<protein>
    <submittedName>
        <fullName evidence="2">Uncharacterized protein</fullName>
    </submittedName>
</protein>
<feature type="region of interest" description="Disordered" evidence="1">
    <location>
        <begin position="55"/>
        <end position="79"/>
    </location>
</feature>
<dbReference type="AlphaFoldDB" id="A0A8T0FED5"/>
<feature type="region of interest" description="Disordered" evidence="1">
    <location>
        <begin position="324"/>
        <end position="343"/>
    </location>
</feature>
<reference evidence="2" key="1">
    <citation type="journal article" date="2020" name="bioRxiv">
        <title>Chromosome-level reference genome of the European wasp spider Argiope bruennichi: a resource for studies on range expansion and evolutionary adaptation.</title>
        <authorList>
            <person name="Sheffer M.M."/>
            <person name="Hoppe A."/>
            <person name="Krehenwinkel H."/>
            <person name="Uhl G."/>
            <person name="Kuss A.W."/>
            <person name="Jensen L."/>
            <person name="Jensen C."/>
            <person name="Gillespie R.G."/>
            <person name="Hoff K.J."/>
            <person name="Prost S."/>
        </authorList>
    </citation>
    <scope>NUCLEOTIDE SEQUENCE</scope>
</reference>
<dbReference type="Proteomes" id="UP000807504">
    <property type="component" value="Unassembled WGS sequence"/>
</dbReference>
<accession>A0A8T0FED5</accession>
<proteinExistence type="predicted"/>
<feature type="compositionally biased region" description="Basic and acidic residues" evidence="1">
    <location>
        <begin position="260"/>
        <end position="279"/>
    </location>
</feature>
<keyword evidence="3" id="KW-1185">Reference proteome</keyword>
<evidence type="ECO:0000313" key="2">
    <source>
        <dbReference type="EMBL" id="KAF8789667.1"/>
    </source>
</evidence>
<name>A0A8T0FED5_ARGBR</name>
<evidence type="ECO:0000313" key="3">
    <source>
        <dbReference type="Proteomes" id="UP000807504"/>
    </source>
</evidence>
<feature type="region of interest" description="Disordered" evidence="1">
    <location>
        <begin position="382"/>
        <end position="408"/>
    </location>
</feature>
<evidence type="ECO:0000256" key="1">
    <source>
        <dbReference type="SAM" id="MobiDB-lite"/>
    </source>
</evidence>
<organism evidence="2 3">
    <name type="scientific">Argiope bruennichi</name>
    <name type="common">Wasp spider</name>
    <name type="synonym">Aranea bruennichi</name>
    <dbReference type="NCBI Taxonomy" id="94029"/>
    <lineage>
        <taxon>Eukaryota</taxon>
        <taxon>Metazoa</taxon>
        <taxon>Ecdysozoa</taxon>
        <taxon>Arthropoda</taxon>
        <taxon>Chelicerata</taxon>
        <taxon>Arachnida</taxon>
        <taxon>Araneae</taxon>
        <taxon>Araneomorphae</taxon>
        <taxon>Entelegynae</taxon>
        <taxon>Araneoidea</taxon>
        <taxon>Araneidae</taxon>
        <taxon>Argiope</taxon>
    </lineage>
</organism>
<reference evidence="2" key="2">
    <citation type="submission" date="2020-06" db="EMBL/GenBank/DDBJ databases">
        <authorList>
            <person name="Sheffer M."/>
        </authorList>
    </citation>
    <scope>NUCLEOTIDE SEQUENCE</scope>
</reference>
<dbReference type="EMBL" id="JABXBU010000012">
    <property type="protein sequence ID" value="KAF8789667.1"/>
    <property type="molecule type" value="Genomic_DNA"/>
</dbReference>
<sequence length="581" mass="64735">MDMKTKRNEEFSLRTLDGIEESNIHNLVRDSSHSISITTSNPYDDEKVTADKVFLSPATSNSPKITDSPDAENKESPRSAETVAMLINLNVEEQRASKLVGDSKIADISTAKYRFSNSPHQVAETSEDFTDSGDEIKTSNLITNVKHTHSTIKRSKISSHPTTNIQKVASPTERAELIADSIQDTKVADPSVKGRKKHNSPVEYGKTIGTIEVKRKFPSPRRNKFVKMIPKLICSDSGDELDIELSWELEIPSPTTRSNSPRDCKHDETVNISRGDKSSLKGNITSEVLNKSKVETSPKILEPQLSSCEKKIYTHSFQSKQNDQSGYIPLKAASPSAVPSKEIPSPKFFEHQISPIRRNTTGSHHNLATTISPEIGKDYIKTTGTSPSSRPSSPIVSLKKTESQMSPSEKKECIGFHQNVTKTNRSSKNILSPSVSPPGLTLAGSHCSSNANLKALENSDYNMINWFTIKLTKLSSLGDECMNEVFEKMTEFQKELHFLFLYVKKIAHVVGKISNGGKEYVTEDFKNVTSELTARAQKLAENLNLWKSSGDSEFRHGFNTLRKLKILNRTMKHLLILIHHQ</sequence>